<proteinExistence type="predicted"/>
<gene>
    <name evidence="2" type="ORF">OTU49_000423</name>
</gene>
<feature type="compositionally biased region" description="Basic and acidic residues" evidence="1">
    <location>
        <begin position="28"/>
        <end position="39"/>
    </location>
</feature>
<feature type="compositionally biased region" description="Basic and acidic residues" evidence="1">
    <location>
        <begin position="1"/>
        <end position="12"/>
    </location>
</feature>
<feature type="region of interest" description="Disordered" evidence="1">
    <location>
        <begin position="1"/>
        <end position="102"/>
    </location>
</feature>
<comment type="caution">
    <text evidence="2">The sequence shown here is derived from an EMBL/GenBank/DDBJ whole genome shotgun (WGS) entry which is preliminary data.</text>
</comment>
<keyword evidence="3" id="KW-1185">Reference proteome</keyword>
<dbReference type="EMBL" id="JARKIK010000020">
    <property type="protein sequence ID" value="KAK8745045.1"/>
    <property type="molecule type" value="Genomic_DNA"/>
</dbReference>
<feature type="non-terminal residue" evidence="2">
    <location>
        <position position="102"/>
    </location>
</feature>
<organism evidence="2 3">
    <name type="scientific">Cherax quadricarinatus</name>
    <name type="common">Australian red claw crayfish</name>
    <dbReference type="NCBI Taxonomy" id="27406"/>
    <lineage>
        <taxon>Eukaryota</taxon>
        <taxon>Metazoa</taxon>
        <taxon>Ecdysozoa</taxon>
        <taxon>Arthropoda</taxon>
        <taxon>Crustacea</taxon>
        <taxon>Multicrustacea</taxon>
        <taxon>Malacostraca</taxon>
        <taxon>Eumalacostraca</taxon>
        <taxon>Eucarida</taxon>
        <taxon>Decapoda</taxon>
        <taxon>Pleocyemata</taxon>
        <taxon>Astacidea</taxon>
        <taxon>Parastacoidea</taxon>
        <taxon>Parastacidae</taxon>
        <taxon>Cherax</taxon>
    </lineage>
</organism>
<feature type="non-terminal residue" evidence="2">
    <location>
        <position position="1"/>
    </location>
</feature>
<sequence>FTNKTEPQKVIEPETPTKIATQAHHHREPSILKMEDLHRNSQGKNNQQKNGTQPGHHRSSSEDSQSMHTIPVIKISKEDSVERSLQQAKLERQEKMQDDQCT</sequence>
<reference evidence="2 3" key="1">
    <citation type="journal article" date="2024" name="BMC Genomics">
        <title>Genome assembly of redclaw crayfish (Cherax quadricarinatus) provides insights into its immune adaptation and hypoxia tolerance.</title>
        <authorList>
            <person name="Liu Z."/>
            <person name="Zheng J."/>
            <person name="Li H."/>
            <person name="Fang K."/>
            <person name="Wang S."/>
            <person name="He J."/>
            <person name="Zhou D."/>
            <person name="Weng S."/>
            <person name="Chi M."/>
            <person name="Gu Z."/>
            <person name="He J."/>
            <person name="Li F."/>
            <person name="Wang M."/>
        </authorList>
    </citation>
    <scope>NUCLEOTIDE SEQUENCE [LARGE SCALE GENOMIC DNA]</scope>
    <source>
        <strain evidence="2">ZL_2023a</strain>
    </source>
</reference>
<feature type="compositionally biased region" description="Basic and acidic residues" evidence="1">
    <location>
        <begin position="89"/>
        <end position="102"/>
    </location>
</feature>
<feature type="compositionally biased region" description="Low complexity" evidence="1">
    <location>
        <begin position="42"/>
        <end position="51"/>
    </location>
</feature>
<evidence type="ECO:0000313" key="3">
    <source>
        <dbReference type="Proteomes" id="UP001445076"/>
    </source>
</evidence>
<evidence type="ECO:0000313" key="2">
    <source>
        <dbReference type="EMBL" id="KAK8745045.1"/>
    </source>
</evidence>
<dbReference type="AlphaFoldDB" id="A0AAW0XZG5"/>
<dbReference type="Proteomes" id="UP001445076">
    <property type="component" value="Unassembled WGS sequence"/>
</dbReference>
<accession>A0AAW0XZG5</accession>
<evidence type="ECO:0000256" key="1">
    <source>
        <dbReference type="SAM" id="MobiDB-lite"/>
    </source>
</evidence>
<protein>
    <submittedName>
        <fullName evidence="2">Uncharacterized protein</fullName>
    </submittedName>
</protein>
<name>A0AAW0XZG5_CHEQU</name>